<keyword evidence="3" id="KW-1185">Reference proteome</keyword>
<evidence type="ECO:0000259" key="1">
    <source>
        <dbReference type="Pfam" id="PF04149"/>
    </source>
</evidence>
<gene>
    <name evidence="2" type="ORF">FCI23_37825</name>
</gene>
<organism evidence="2 3">
    <name type="scientific">Actinacidiphila oryziradicis</name>
    <dbReference type="NCBI Taxonomy" id="2571141"/>
    <lineage>
        <taxon>Bacteria</taxon>
        <taxon>Bacillati</taxon>
        <taxon>Actinomycetota</taxon>
        <taxon>Actinomycetes</taxon>
        <taxon>Kitasatosporales</taxon>
        <taxon>Streptomycetaceae</taxon>
        <taxon>Actinacidiphila</taxon>
    </lineage>
</organism>
<evidence type="ECO:0000313" key="2">
    <source>
        <dbReference type="EMBL" id="TKA03003.1"/>
    </source>
</evidence>
<dbReference type="RefSeq" id="WP_136728702.1">
    <property type="nucleotide sequence ID" value="NZ_SUMC01000059.1"/>
</dbReference>
<sequence length="70" mass="7819">MSELVWRKSSFSNDDAEADRDYIEIAFDSEGNVHLRESTNPEIVAVTTPAKWDAFVKGVKAGEFDHFAGL</sequence>
<protein>
    <submittedName>
        <fullName evidence="2">DUF397 domain-containing protein</fullName>
    </submittedName>
</protein>
<dbReference type="Proteomes" id="UP000305778">
    <property type="component" value="Unassembled WGS sequence"/>
</dbReference>
<dbReference type="InterPro" id="IPR007278">
    <property type="entry name" value="DUF397"/>
</dbReference>
<dbReference type="AlphaFoldDB" id="A0A4U0S3Y4"/>
<name>A0A4U0S3Y4_9ACTN</name>
<dbReference type="EMBL" id="SUMC01000059">
    <property type="protein sequence ID" value="TKA03003.1"/>
    <property type="molecule type" value="Genomic_DNA"/>
</dbReference>
<reference evidence="2 3" key="1">
    <citation type="submission" date="2019-04" db="EMBL/GenBank/DDBJ databases">
        <title>Streptomyces oryziradicis sp. nov., a novel actinomycete isolated from rhizosphere soil of rice (Oryza sativa L.).</title>
        <authorList>
            <person name="Li C."/>
        </authorList>
    </citation>
    <scope>NUCLEOTIDE SEQUENCE [LARGE SCALE GENOMIC DNA]</scope>
    <source>
        <strain evidence="2 3">NEAU-C40</strain>
    </source>
</reference>
<dbReference type="OrthoDB" id="3436866at2"/>
<evidence type="ECO:0000313" key="3">
    <source>
        <dbReference type="Proteomes" id="UP000305778"/>
    </source>
</evidence>
<comment type="caution">
    <text evidence="2">The sequence shown here is derived from an EMBL/GenBank/DDBJ whole genome shotgun (WGS) entry which is preliminary data.</text>
</comment>
<dbReference type="Pfam" id="PF04149">
    <property type="entry name" value="DUF397"/>
    <property type="match status" value="1"/>
</dbReference>
<accession>A0A4U0S3Y4</accession>
<feature type="domain" description="DUF397" evidence="1">
    <location>
        <begin position="4"/>
        <end position="60"/>
    </location>
</feature>
<proteinExistence type="predicted"/>